<keyword evidence="11" id="KW-1185">Reference proteome</keyword>
<dbReference type="InterPro" id="IPR036974">
    <property type="entry name" value="PUA_sf"/>
</dbReference>
<accession>A0A2T5IZS1</accession>
<protein>
    <submittedName>
        <fullName evidence="10">SAM-dependent methyltransferase</fullName>
    </submittedName>
</protein>
<dbReference type="GO" id="GO:0006364">
    <property type="term" value="P:rRNA processing"/>
    <property type="evidence" value="ECO:0007669"/>
    <property type="project" value="UniProtKB-KW"/>
</dbReference>
<dbReference type="InterPro" id="IPR019614">
    <property type="entry name" value="SAM-dep_methyl-trfase"/>
</dbReference>
<evidence type="ECO:0000259" key="8">
    <source>
        <dbReference type="Pfam" id="PF10672"/>
    </source>
</evidence>
<dbReference type="Pfam" id="PF17785">
    <property type="entry name" value="PUA_3"/>
    <property type="match status" value="1"/>
</dbReference>
<gene>
    <name evidence="10" type="ORF">C8N29_10664</name>
</gene>
<dbReference type="PROSITE" id="PS50890">
    <property type="entry name" value="PUA"/>
    <property type="match status" value="1"/>
</dbReference>
<evidence type="ECO:0000256" key="4">
    <source>
        <dbReference type="ARBA" id="ARBA00022603"/>
    </source>
</evidence>
<keyword evidence="6" id="KW-0949">S-adenosyl-L-methionine</keyword>
<evidence type="ECO:0000313" key="11">
    <source>
        <dbReference type="Proteomes" id="UP000244223"/>
    </source>
</evidence>
<dbReference type="GO" id="GO:0003723">
    <property type="term" value="F:RNA binding"/>
    <property type="evidence" value="ECO:0007669"/>
    <property type="project" value="InterPro"/>
</dbReference>
<evidence type="ECO:0000256" key="7">
    <source>
        <dbReference type="ARBA" id="ARBA00038091"/>
    </source>
</evidence>
<evidence type="ECO:0000313" key="10">
    <source>
        <dbReference type="EMBL" id="PTQ89533.1"/>
    </source>
</evidence>
<evidence type="ECO:0000256" key="6">
    <source>
        <dbReference type="ARBA" id="ARBA00022691"/>
    </source>
</evidence>
<reference evidence="10 11" key="1">
    <citation type="submission" date="2018-04" db="EMBL/GenBank/DDBJ databases">
        <title>Genomic Encyclopedia of Archaeal and Bacterial Type Strains, Phase II (KMG-II): from individual species to whole genera.</title>
        <authorList>
            <person name="Goeker M."/>
        </authorList>
    </citation>
    <scope>NUCLEOTIDE SEQUENCE [LARGE SCALE GENOMIC DNA]</scope>
    <source>
        <strain evidence="10 11">DSM 5822</strain>
    </source>
</reference>
<comment type="subcellular location">
    <subcellularLocation>
        <location evidence="1">Cytoplasm</location>
    </subcellularLocation>
</comment>
<feature type="domain" description="S-adenosylmethionine-dependent methyltransferase" evidence="8">
    <location>
        <begin position="175"/>
        <end position="333"/>
    </location>
</feature>
<dbReference type="SUPFAM" id="SSF88697">
    <property type="entry name" value="PUA domain-like"/>
    <property type="match status" value="1"/>
</dbReference>
<sequence length="394" mass="43665">MKTLSLKKYEDRRLREGHLWIYSNEIDTAKTPLKTLNAGEQVVIEDFAGKKLGIATVSPQSLICARLISRDVKHPLDKSLLVHRINQALSLRERFYPEPYYRLVYGDSDGLCGLVVDRFGDYCVVQTTTAGMELVKDEIVQALVKVLNPQGILFKNDSKARALEGLASYIEVAYGEVPGLVPLVENGVKFFAPVYEGQKTGWFYDHRESRAQLQRVVKGKRVLDVFSYAGSWGVQAAAFGAAEVTCVDASEFALEIVQKNAQANGLENVKTLQGDAFTVLTQLKQQGEQFDVIVLDPPAFMQKRKDHANGLQAYRRINELAMRLLVKDGVLVSGSCSMHLKTEELVDVIRGASRHLDKTTQVVFIGGQGADHPVHPAIPETSYLKCVMARVLGA</sequence>
<evidence type="ECO:0000256" key="1">
    <source>
        <dbReference type="ARBA" id="ARBA00004496"/>
    </source>
</evidence>
<dbReference type="InterPro" id="IPR041532">
    <property type="entry name" value="RlmI-like_PUA"/>
</dbReference>
<dbReference type="CDD" id="cd11572">
    <property type="entry name" value="RlmI_M_like"/>
    <property type="match status" value="1"/>
</dbReference>
<keyword evidence="5 10" id="KW-0808">Transferase</keyword>
<dbReference type="Gene3D" id="3.40.50.150">
    <property type="entry name" value="Vaccinia Virus protein VP39"/>
    <property type="match status" value="1"/>
</dbReference>
<comment type="similarity">
    <text evidence="7">Belongs to the methyltransferase superfamily. RlmI family.</text>
</comment>
<keyword evidence="2" id="KW-0963">Cytoplasm</keyword>
<dbReference type="SUPFAM" id="SSF53335">
    <property type="entry name" value="S-adenosyl-L-methionine-dependent methyltransferases"/>
    <property type="match status" value="1"/>
</dbReference>
<dbReference type="CDD" id="cd21153">
    <property type="entry name" value="PUA_RlmI"/>
    <property type="match status" value="1"/>
</dbReference>
<evidence type="ECO:0000256" key="5">
    <source>
        <dbReference type="ARBA" id="ARBA00022679"/>
    </source>
</evidence>
<feature type="domain" description="RlmI-like PUA" evidence="9">
    <location>
        <begin position="5"/>
        <end position="70"/>
    </location>
</feature>
<dbReference type="PANTHER" id="PTHR42873:SF1">
    <property type="entry name" value="S-ADENOSYLMETHIONINE-DEPENDENT METHYLTRANSFERASE DOMAIN-CONTAINING PROTEIN"/>
    <property type="match status" value="1"/>
</dbReference>
<dbReference type="PANTHER" id="PTHR42873">
    <property type="entry name" value="RIBOSOMAL RNA LARGE SUBUNIT METHYLTRANSFERASE"/>
    <property type="match status" value="1"/>
</dbReference>
<keyword evidence="3" id="KW-0698">rRNA processing</keyword>
<dbReference type="GO" id="GO:0008168">
    <property type="term" value="F:methyltransferase activity"/>
    <property type="evidence" value="ECO:0007669"/>
    <property type="project" value="UniProtKB-KW"/>
</dbReference>
<dbReference type="AlphaFoldDB" id="A0A2T5IZS1"/>
<dbReference type="InterPro" id="IPR015947">
    <property type="entry name" value="PUA-like_sf"/>
</dbReference>
<evidence type="ECO:0000259" key="9">
    <source>
        <dbReference type="Pfam" id="PF17785"/>
    </source>
</evidence>
<dbReference type="Proteomes" id="UP000244223">
    <property type="component" value="Unassembled WGS sequence"/>
</dbReference>
<evidence type="ECO:0000256" key="2">
    <source>
        <dbReference type="ARBA" id="ARBA00022490"/>
    </source>
</evidence>
<dbReference type="Gene3D" id="2.30.130.10">
    <property type="entry name" value="PUA domain"/>
    <property type="match status" value="1"/>
</dbReference>
<dbReference type="Pfam" id="PF10672">
    <property type="entry name" value="Methyltrans_SAM"/>
    <property type="match status" value="1"/>
</dbReference>
<proteinExistence type="inferred from homology"/>
<evidence type="ECO:0000256" key="3">
    <source>
        <dbReference type="ARBA" id="ARBA00022552"/>
    </source>
</evidence>
<name>A0A2T5IZS1_9GAMM</name>
<dbReference type="Gene3D" id="3.30.750.80">
    <property type="entry name" value="RNA methyltransferase domain (HRMD) like"/>
    <property type="match status" value="1"/>
</dbReference>
<dbReference type="GO" id="GO:0032259">
    <property type="term" value="P:methylation"/>
    <property type="evidence" value="ECO:0007669"/>
    <property type="project" value="UniProtKB-KW"/>
</dbReference>
<dbReference type="EMBL" id="QAON01000006">
    <property type="protein sequence ID" value="PTQ89533.1"/>
    <property type="molecule type" value="Genomic_DNA"/>
</dbReference>
<dbReference type="InterPro" id="IPR029063">
    <property type="entry name" value="SAM-dependent_MTases_sf"/>
</dbReference>
<comment type="caution">
    <text evidence="10">The sequence shown here is derived from an EMBL/GenBank/DDBJ whole genome shotgun (WGS) entry which is preliminary data.</text>
</comment>
<dbReference type="CDD" id="cd02440">
    <property type="entry name" value="AdoMet_MTases"/>
    <property type="match status" value="1"/>
</dbReference>
<dbReference type="GO" id="GO:0005737">
    <property type="term" value="C:cytoplasm"/>
    <property type="evidence" value="ECO:0007669"/>
    <property type="project" value="UniProtKB-SubCell"/>
</dbReference>
<organism evidence="10 11">
    <name type="scientific">Agitococcus lubricus</name>
    <dbReference type="NCBI Taxonomy" id="1077255"/>
    <lineage>
        <taxon>Bacteria</taxon>
        <taxon>Pseudomonadati</taxon>
        <taxon>Pseudomonadota</taxon>
        <taxon>Gammaproteobacteria</taxon>
        <taxon>Moraxellales</taxon>
        <taxon>Moraxellaceae</taxon>
        <taxon>Agitococcus</taxon>
    </lineage>
</organism>
<keyword evidence="4 10" id="KW-0489">Methyltransferase</keyword>